<dbReference type="eggNOG" id="ENOG502SA5C">
    <property type="taxonomic scope" value="Eukaryota"/>
</dbReference>
<dbReference type="Proteomes" id="UP000002258">
    <property type="component" value="Chromosome 7"/>
</dbReference>
<organism evidence="1 2">
    <name type="scientific">Scheffersomyces stipitis (strain ATCC 58785 / CBS 6054 / NBRC 10063 / NRRL Y-11545)</name>
    <name type="common">Yeast</name>
    <name type="synonym">Pichia stipitis</name>
    <dbReference type="NCBI Taxonomy" id="322104"/>
    <lineage>
        <taxon>Eukaryota</taxon>
        <taxon>Fungi</taxon>
        <taxon>Dikarya</taxon>
        <taxon>Ascomycota</taxon>
        <taxon>Saccharomycotina</taxon>
        <taxon>Pichiomycetes</taxon>
        <taxon>Debaryomycetaceae</taxon>
        <taxon>Scheffersomyces</taxon>
    </lineage>
</organism>
<sequence>MFFLVLLIAIVLVAIVLYLPYASGLATYKVEKPKRKTDPVAVAKKHDDYDQFGYVPPDEVEQASSTSSSVRARASALKEKINVTPDDIPLKIKLNTPEASGLRRRGKEKLDLDTDPNNYDYDIDDLINEENEIAVKEQQQDFYRNQEIGKEKEEMV</sequence>
<gene>
    <name evidence="1" type="ORF">PICST_66033</name>
</gene>
<dbReference type="OrthoDB" id="4092812at2759"/>
<dbReference type="KEGG" id="pic:PICST_66033"/>
<name>A3LYQ2_PICST</name>
<evidence type="ECO:0000313" key="2">
    <source>
        <dbReference type="Proteomes" id="UP000002258"/>
    </source>
</evidence>
<dbReference type="EMBL" id="CP000501">
    <property type="protein sequence ID" value="ABN68211.1"/>
    <property type="molecule type" value="Genomic_DNA"/>
</dbReference>
<dbReference type="GeneID" id="4840744"/>
<dbReference type="HOGENOM" id="CLU_133357_0_0_1"/>
<keyword evidence="2" id="KW-1185">Reference proteome</keyword>
<dbReference type="InParanoid" id="A3LYQ2"/>
<dbReference type="OMA" id="ANETHKD"/>
<protein>
    <submittedName>
        <fullName evidence="1">Uncharacterized protein</fullName>
    </submittedName>
</protein>
<proteinExistence type="predicted"/>
<reference evidence="1 2" key="1">
    <citation type="journal article" date="2007" name="Nat. Biotechnol.">
        <title>Genome sequence of the lignocellulose-bioconverting and xylose-fermenting yeast Pichia stipitis.</title>
        <authorList>
            <person name="Jeffries T.W."/>
            <person name="Grigoriev I.V."/>
            <person name="Grimwood J."/>
            <person name="Laplaza J.M."/>
            <person name="Aerts A."/>
            <person name="Salamov A."/>
            <person name="Schmutz J."/>
            <person name="Lindquist E."/>
            <person name="Dehal P."/>
            <person name="Shapiro H."/>
            <person name="Jin Y.S."/>
            <person name="Passoth V."/>
            <person name="Richardson P.M."/>
        </authorList>
    </citation>
    <scope>NUCLEOTIDE SEQUENCE [LARGE SCALE GENOMIC DNA]</scope>
    <source>
        <strain evidence="2">ATCC 58785 / CBS 6054 / NBRC 10063 / NRRL Y-11545</strain>
    </source>
</reference>
<dbReference type="AlphaFoldDB" id="A3LYQ2"/>
<dbReference type="RefSeq" id="XP_001386240.1">
    <property type="nucleotide sequence ID" value="XM_001386203.1"/>
</dbReference>
<evidence type="ECO:0000313" key="1">
    <source>
        <dbReference type="EMBL" id="ABN68211.1"/>
    </source>
</evidence>
<accession>A3LYQ2</accession>